<proteinExistence type="predicted"/>
<organism evidence="1 2">
    <name type="scientific">Vallitalea maricola</name>
    <dbReference type="NCBI Taxonomy" id="3074433"/>
    <lineage>
        <taxon>Bacteria</taxon>
        <taxon>Bacillati</taxon>
        <taxon>Bacillota</taxon>
        <taxon>Clostridia</taxon>
        <taxon>Lachnospirales</taxon>
        <taxon>Vallitaleaceae</taxon>
        <taxon>Vallitalea</taxon>
    </lineage>
</organism>
<name>A0ACB5UHI3_9FIRM</name>
<comment type="caution">
    <text evidence="1">The sequence shown here is derived from an EMBL/GenBank/DDBJ whole genome shotgun (WGS) entry which is preliminary data.</text>
</comment>
<keyword evidence="1" id="KW-0413">Isomerase</keyword>
<dbReference type="Proteomes" id="UP001374599">
    <property type="component" value="Unassembled WGS sequence"/>
</dbReference>
<reference evidence="1" key="1">
    <citation type="submission" date="2023-09" db="EMBL/GenBank/DDBJ databases">
        <title>Vallitalea sediminicola and Vallitalea maricola sp. nov., anaerobic bacteria isolated from marine sediment.</title>
        <authorList>
            <person name="Hirano S."/>
            <person name="Maeda A."/>
            <person name="Terahara T."/>
            <person name="Mori K."/>
            <person name="Hamada M."/>
            <person name="Matsumoto R."/>
            <person name="Kobayashi T."/>
        </authorList>
    </citation>
    <scope>NUCLEOTIDE SEQUENCE</scope>
    <source>
        <strain evidence="1">AN17-2</strain>
    </source>
</reference>
<evidence type="ECO:0000313" key="1">
    <source>
        <dbReference type="EMBL" id="GMQ62024.1"/>
    </source>
</evidence>
<keyword evidence="2" id="KW-1185">Reference proteome</keyword>
<protein>
    <submittedName>
        <fullName evidence="1">Sugar phosphate isomerase/epimerase</fullName>
    </submittedName>
</protein>
<dbReference type="EMBL" id="BTPU01000018">
    <property type="protein sequence ID" value="GMQ62024.1"/>
    <property type="molecule type" value="Genomic_DNA"/>
</dbReference>
<accession>A0ACB5UHI3</accession>
<sequence length="299" mass="33626">MEQIKIGTLISADEAMSIIPDITDYGFETFSITFWKTIGKTDIKELAKRLTDYLAPKGITISSLSIFTNPLSDSTEFSDAVKSWETLIDNASLFGTNLVTGFTGRVIDKSIDDSINKFQQVFGELSKRAASKGVKIAFENCTMAGTWEKGNWNIAHNPAAWELMFNALPEDNLGLQWEPCHQMVQLIDPIPQLKKWAGKIFNVHGKDATIDWDIIKKYGIGGYKQFAWHRTPGFGDSNWTDIISILRMNNYTGSIDIEGYHDPVYNGKLELTGQVHALNYLKQCRGGNFIENPVGWKDR</sequence>
<evidence type="ECO:0000313" key="2">
    <source>
        <dbReference type="Proteomes" id="UP001374599"/>
    </source>
</evidence>
<gene>
    <name evidence="1" type="ORF">AN2V17_12540</name>
</gene>